<feature type="transmembrane region" description="Helical" evidence="2">
    <location>
        <begin position="268"/>
        <end position="290"/>
    </location>
</feature>
<dbReference type="OrthoDB" id="3357002at2759"/>
<feature type="transmembrane region" description="Helical" evidence="2">
    <location>
        <begin position="190"/>
        <end position="208"/>
    </location>
</feature>
<feature type="region of interest" description="Disordered" evidence="1">
    <location>
        <begin position="554"/>
        <end position="597"/>
    </location>
</feature>
<feature type="transmembrane region" description="Helical" evidence="2">
    <location>
        <begin position="145"/>
        <end position="170"/>
    </location>
</feature>
<dbReference type="PANTHER" id="PTHR35184:SF1">
    <property type="entry name" value="INTEGRAL MEMBRANE PROTEIN"/>
    <property type="match status" value="1"/>
</dbReference>
<dbReference type="Proteomes" id="UP000193144">
    <property type="component" value="Unassembled WGS sequence"/>
</dbReference>
<evidence type="ECO:0000313" key="3">
    <source>
        <dbReference type="EMBL" id="ORY14340.1"/>
    </source>
</evidence>
<keyword evidence="4" id="KW-1185">Reference proteome</keyword>
<evidence type="ECO:0000313" key="4">
    <source>
        <dbReference type="Proteomes" id="UP000193144"/>
    </source>
</evidence>
<organism evidence="3 4">
    <name type="scientific">Clohesyomyces aquaticus</name>
    <dbReference type="NCBI Taxonomy" id="1231657"/>
    <lineage>
        <taxon>Eukaryota</taxon>
        <taxon>Fungi</taxon>
        <taxon>Dikarya</taxon>
        <taxon>Ascomycota</taxon>
        <taxon>Pezizomycotina</taxon>
        <taxon>Dothideomycetes</taxon>
        <taxon>Pleosporomycetidae</taxon>
        <taxon>Pleosporales</taxon>
        <taxon>Lindgomycetaceae</taxon>
        <taxon>Clohesyomyces</taxon>
    </lineage>
</organism>
<comment type="caution">
    <text evidence="3">The sequence shown here is derived from an EMBL/GenBank/DDBJ whole genome shotgun (WGS) entry which is preliminary data.</text>
</comment>
<dbReference type="STRING" id="1231657.A0A1Y1ZVX3"/>
<accession>A0A1Y1ZVX3</accession>
<proteinExistence type="predicted"/>
<feature type="transmembrane region" description="Helical" evidence="2">
    <location>
        <begin position="228"/>
        <end position="248"/>
    </location>
</feature>
<feature type="transmembrane region" description="Helical" evidence="2">
    <location>
        <begin position="101"/>
        <end position="125"/>
    </location>
</feature>
<dbReference type="InterPro" id="IPR021460">
    <property type="entry name" value="DUF3112"/>
</dbReference>
<reference evidence="3 4" key="1">
    <citation type="submission" date="2016-07" db="EMBL/GenBank/DDBJ databases">
        <title>Pervasive Adenine N6-methylation of Active Genes in Fungi.</title>
        <authorList>
            <consortium name="DOE Joint Genome Institute"/>
            <person name="Mondo S.J."/>
            <person name="Dannebaum R.O."/>
            <person name="Kuo R.C."/>
            <person name="Labutti K."/>
            <person name="Haridas S."/>
            <person name="Kuo A."/>
            <person name="Salamov A."/>
            <person name="Ahrendt S.R."/>
            <person name="Lipzen A."/>
            <person name="Sullivan W."/>
            <person name="Andreopoulos W.B."/>
            <person name="Clum A."/>
            <person name="Lindquist E."/>
            <person name="Daum C."/>
            <person name="Ramamoorthy G.K."/>
            <person name="Gryganskyi A."/>
            <person name="Culley D."/>
            <person name="Magnuson J.K."/>
            <person name="James T.Y."/>
            <person name="O'Malley M.A."/>
            <person name="Stajich J.E."/>
            <person name="Spatafora J.W."/>
            <person name="Visel A."/>
            <person name="Grigoriev I.V."/>
        </authorList>
    </citation>
    <scope>NUCLEOTIDE SEQUENCE [LARGE SCALE GENOMIC DNA]</scope>
    <source>
        <strain evidence="3 4">CBS 115471</strain>
    </source>
</reference>
<dbReference type="Pfam" id="PF11309">
    <property type="entry name" value="DUF3112"/>
    <property type="match status" value="1"/>
</dbReference>
<dbReference type="PANTHER" id="PTHR35184">
    <property type="entry name" value="YALI0C10208P"/>
    <property type="match status" value="1"/>
</dbReference>
<feature type="compositionally biased region" description="Polar residues" evidence="1">
    <location>
        <begin position="450"/>
        <end position="463"/>
    </location>
</feature>
<feature type="region of interest" description="Disordered" evidence="1">
    <location>
        <begin position="421"/>
        <end position="464"/>
    </location>
</feature>
<name>A0A1Y1ZVX3_9PLEO</name>
<keyword evidence="2" id="KW-0812">Transmembrane</keyword>
<feature type="compositionally biased region" description="Basic and acidic residues" evidence="1">
    <location>
        <begin position="577"/>
        <end position="597"/>
    </location>
</feature>
<sequence>MASQGGLGGSPSTQQRAETGPPYAPINNALGGVPSLIPDIPITAVFLLLYVGFGVTHITIFFKNKRRGHKFVFSGAMFGFCKIRIITMSLRIAWACHSRNIGLAIAANVFVGVGTIILFMMNWFFAQRIVRAQHPRWGWSMVYRIIHRASLVFLFLSLFMLIIGSVHQFFTLDDNTRRIDRDLQLTGLTYFAAFSFAPAALVLVSLALPRKGTEKFGAGRLRNNITILLLTVAVLSTGTIFRCVTTWLPPVPIRNAQSGRPEPSPWYFSKTCFYVFSFTTEIIVVMLYALTRFDLRFHIPDGSSKAGDYREGRHHVDVIGKEKNLKRASIANILDSPANGSVETLRQYNASIFDDTRTLADSLRYPSSVLEVDSQTGNYKIKRISRGSATSLHTRHSQISAPSLWSADRDTFVNENMPSVPTIPGPQNWPLHDSSTPRGSIPLMEHSNRRSASAQGSHKTNGLSDHAMNGVDLGTAVADALSKVEANTEKRAPPPNYDTITSAHALGSRSSLLPKKEGLAPAMAHIAGSDLPGKSYPISPSPAPSSVDTRVNHIPPALPSNIMSGETTPSHTPASAEEFRKFSYEAPPRREDESYRE</sequence>
<feature type="transmembrane region" description="Helical" evidence="2">
    <location>
        <begin position="71"/>
        <end position="95"/>
    </location>
</feature>
<evidence type="ECO:0000256" key="1">
    <source>
        <dbReference type="SAM" id="MobiDB-lite"/>
    </source>
</evidence>
<feature type="compositionally biased region" description="Polar residues" evidence="1">
    <location>
        <begin position="561"/>
        <end position="573"/>
    </location>
</feature>
<evidence type="ECO:0000256" key="2">
    <source>
        <dbReference type="SAM" id="Phobius"/>
    </source>
</evidence>
<keyword evidence="2" id="KW-0472">Membrane</keyword>
<dbReference type="EMBL" id="MCFA01000034">
    <property type="protein sequence ID" value="ORY14340.1"/>
    <property type="molecule type" value="Genomic_DNA"/>
</dbReference>
<gene>
    <name evidence="3" type="ORF">BCR34DRAFT_599319</name>
</gene>
<feature type="transmembrane region" description="Helical" evidence="2">
    <location>
        <begin position="40"/>
        <end position="62"/>
    </location>
</feature>
<protein>
    <submittedName>
        <fullName evidence="3">Uncharacterized protein</fullName>
    </submittedName>
</protein>
<keyword evidence="2" id="KW-1133">Transmembrane helix</keyword>
<dbReference type="AlphaFoldDB" id="A0A1Y1ZVX3"/>